<keyword evidence="5 6" id="KW-0408">Iron</keyword>
<dbReference type="RefSeq" id="XP_022483907.1">
    <property type="nucleotide sequence ID" value="XM_022636184.1"/>
</dbReference>
<dbReference type="InterPro" id="IPR036396">
    <property type="entry name" value="Cyt_P450_sf"/>
</dbReference>
<dbReference type="EMBL" id="LXJU01000028">
    <property type="protein sequence ID" value="OGE48452.1"/>
    <property type="molecule type" value="Genomic_DNA"/>
</dbReference>
<evidence type="ECO:0000256" key="1">
    <source>
        <dbReference type="ARBA" id="ARBA00001971"/>
    </source>
</evidence>
<dbReference type="PANTHER" id="PTHR24305:SF166">
    <property type="entry name" value="CYTOCHROME P450 12A4, MITOCHONDRIAL-RELATED"/>
    <property type="match status" value="1"/>
</dbReference>
<dbReference type="InterPro" id="IPR001128">
    <property type="entry name" value="Cyt_P450"/>
</dbReference>
<keyword evidence="4 7" id="KW-0560">Oxidoreductase</keyword>
<keyword evidence="9" id="KW-1185">Reference proteome</keyword>
<evidence type="ECO:0000256" key="5">
    <source>
        <dbReference type="ARBA" id="ARBA00023004"/>
    </source>
</evidence>
<feature type="binding site" description="axial binding residue" evidence="6">
    <location>
        <position position="469"/>
    </location>
    <ligand>
        <name>heme</name>
        <dbReference type="ChEBI" id="CHEBI:30413"/>
    </ligand>
    <ligandPart>
        <name>Fe</name>
        <dbReference type="ChEBI" id="CHEBI:18248"/>
    </ligandPart>
</feature>
<evidence type="ECO:0000256" key="3">
    <source>
        <dbReference type="ARBA" id="ARBA00022723"/>
    </source>
</evidence>
<comment type="similarity">
    <text evidence="2 7">Belongs to the cytochrome P450 family.</text>
</comment>
<dbReference type="AlphaFoldDB" id="A0A1F5L5H5"/>
<dbReference type="PRINTS" id="PR00463">
    <property type="entry name" value="EP450I"/>
</dbReference>
<dbReference type="GO" id="GO:0043386">
    <property type="term" value="P:mycotoxin biosynthetic process"/>
    <property type="evidence" value="ECO:0007669"/>
    <property type="project" value="UniProtKB-ARBA"/>
</dbReference>
<dbReference type="STRING" id="1835702.A0A1F5L5H5"/>
<accession>A0A1F5L5H5</accession>
<reference evidence="8 9" key="1">
    <citation type="journal article" date="2016" name="Sci. Rep.">
        <title>Penicillium arizonense, a new, genome sequenced fungal species, reveals a high chemical diversity in secreted metabolites.</title>
        <authorList>
            <person name="Grijseels S."/>
            <person name="Nielsen J.C."/>
            <person name="Randelovic M."/>
            <person name="Nielsen J."/>
            <person name="Nielsen K.F."/>
            <person name="Workman M."/>
            <person name="Frisvad J.C."/>
        </authorList>
    </citation>
    <scope>NUCLEOTIDE SEQUENCE [LARGE SCALE GENOMIC DNA]</scope>
    <source>
        <strain evidence="8 9">CBS 141311</strain>
    </source>
</reference>
<dbReference type="GeneID" id="34580918"/>
<keyword evidence="6 7" id="KW-0349">Heme</keyword>
<evidence type="ECO:0000256" key="4">
    <source>
        <dbReference type="ARBA" id="ARBA00023002"/>
    </source>
</evidence>
<dbReference type="InterPro" id="IPR050121">
    <property type="entry name" value="Cytochrome_P450_monoxygenase"/>
</dbReference>
<keyword evidence="3 6" id="KW-0479">Metal-binding</keyword>
<sequence>MDVVASINFPTWLDHLQTGQTKSIYIILASTITYAAWCWVLRPILTGSLTNLISTILNLYLTRQYPFKHVETGRSIPGRPYRWPNGQGDEGKFLDGIENRTSWAKQHGQIYRIWAGTKPEVVLQKPEHVKLVFRDSDRHSKAVNNDSGYLMGQVLGECLGLISGQDWRTLRGVSEFAFRHNSAIDYIDLIHTRVNSYLGQCQALKQGVLDPVEDLKFLPFLIIGDVLYGPMTAVMEDELCAMAPLRERLFQSVIKGGVARYSWSQYLPTEANHALREFRSRWIAFNQGAYRRSIDLKGTETPVHQLFAAADRGLITADNVYQTLDEMLFANLDVTMGALSWNPVFLAAHPRVQDELYTTIQATQDTEGPAIPKYLQRSSTYLAACILESSRLKPLAAFSVPQAAPTERILDGYVIPGGTNFIVDAYALNVENDFWGMDRYDYRPDRFLELKGSDLRYHMWRFGFGPRQCLGKYVADLILRIFLVHLVREFKLGFADSQGRNSKEWKRDLDNWITHPKIKLTCTPRT</sequence>
<organism evidence="8 9">
    <name type="scientific">Penicillium arizonense</name>
    <dbReference type="NCBI Taxonomy" id="1835702"/>
    <lineage>
        <taxon>Eukaryota</taxon>
        <taxon>Fungi</taxon>
        <taxon>Dikarya</taxon>
        <taxon>Ascomycota</taxon>
        <taxon>Pezizomycotina</taxon>
        <taxon>Eurotiomycetes</taxon>
        <taxon>Eurotiomycetidae</taxon>
        <taxon>Eurotiales</taxon>
        <taxon>Aspergillaceae</taxon>
        <taxon>Penicillium</taxon>
    </lineage>
</organism>
<keyword evidence="7" id="KW-0503">Monooxygenase</keyword>
<dbReference type="InterPro" id="IPR017972">
    <property type="entry name" value="Cyt_P450_CS"/>
</dbReference>
<dbReference type="SUPFAM" id="SSF48264">
    <property type="entry name" value="Cytochrome P450"/>
    <property type="match status" value="1"/>
</dbReference>
<gene>
    <name evidence="8" type="ORF">PENARI_c028G03265</name>
</gene>
<comment type="caution">
    <text evidence="8">The sequence shown here is derived from an EMBL/GenBank/DDBJ whole genome shotgun (WGS) entry which is preliminary data.</text>
</comment>
<dbReference type="GO" id="GO:0005506">
    <property type="term" value="F:iron ion binding"/>
    <property type="evidence" value="ECO:0007669"/>
    <property type="project" value="InterPro"/>
</dbReference>
<dbReference type="OrthoDB" id="2789670at2759"/>
<dbReference type="PROSITE" id="PS00086">
    <property type="entry name" value="CYTOCHROME_P450"/>
    <property type="match status" value="1"/>
</dbReference>
<comment type="cofactor">
    <cofactor evidence="1 6">
        <name>heme</name>
        <dbReference type="ChEBI" id="CHEBI:30413"/>
    </cofactor>
</comment>
<dbReference type="GO" id="GO:0020037">
    <property type="term" value="F:heme binding"/>
    <property type="evidence" value="ECO:0007669"/>
    <property type="project" value="InterPro"/>
</dbReference>
<dbReference type="CDD" id="cd20615">
    <property type="entry name" value="CYP_GliC-like"/>
    <property type="match status" value="1"/>
</dbReference>
<evidence type="ECO:0000256" key="2">
    <source>
        <dbReference type="ARBA" id="ARBA00010617"/>
    </source>
</evidence>
<evidence type="ECO:0000313" key="8">
    <source>
        <dbReference type="EMBL" id="OGE48452.1"/>
    </source>
</evidence>
<protein>
    <submittedName>
        <fullName evidence="8">Uncharacterized protein</fullName>
    </submittedName>
</protein>
<evidence type="ECO:0000313" key="9">
    <source>
        <dbReference type="Proteomes" id="UP000177622"/>
    </source>
</evidence>
<name>A0A1F5L5H5_PENAI</name>
<evidence type="ECO:0000256" key="7">
    <source>
        <dbReference type="RuleBase" id="RU000461"/>
    </source>
</evidence>
<dbReference type="Gene3D" id="1.10.630.10">
    <property type="entry name" value="Cytochrome P450"/>
    <property type="match status" value="1"/>
</dbReference>
<dbReference type="PANTHER" id="PTHR24305">
    <property type="entry name" value="CYTOCHROME P450"/>
    <property type="match status" value="1"/>
</dbReference>
<proteinExistence type="inferred from homology"/>
<dbReference type="GO" id="GO:0004497">
    <property type="term" value="F:monooxygenase activity"/>
    <property type="evidence" value="ECO:0007669"/>
    <property type="project" value="UniProtKB-KW"/>
</dbReference>
<evidence type="ECO:0000256" key="6">
    <source>
        <dbReference type="PIRSR" id="PIRSR602401-1"/>
    </source>
</evidence>
<dbReference type="InterPro" id="IPR002401">
    <property type="entry name" value="Cyt_P450_E_grp-I"/>
</dbReference>
<dbReference type="GO" id="GO:0016705">
    <property type="term" value="F:oxidoreductase activity, acting on paired donors, with incorporation or reduction of molecular oxygen"/>
    <property type="evidence" value="ECO:0007669"/>
    <property type="project" value="InterPro"/>
</dbReference>
<dbReference type="Pfam" id="PF00067">
    <property type="entry name" value="p450"/>
    <property type="match status" value="1"/>
</dbReference>
<dbReference type="Proteomes" id="UP000177622">
    <property type="component" value="Unassembled WGS sequence"/>
</dbReference>